<evidence type="ECO:0000256" key="1">
    <source>
        <dbReference type="SAM" id="Coils"/>
    </source>
</evidence>
<proteinExistence type="predicted"/>
<keyword evidence="1" id="KW-0175">Coiled coil</keyword>
<keyword evidence="3" id="KW-1185">Reference proteome</keyword>
<evidence type="ECO:0000313" key="3">
    <source>
        <dbReference type="Proteomes" id="UP001156102"/>
    </source>
</evidence>
<dbReference type="Proteomes" id="UP001156102">
    <property type="component" value="Unassembled WGS sequence"/>
</dbReference>
<comment type="caution">
    <text evidence="2">The sequence shown here is derived from an EMBL/GenBank/DDBJ whole genome shotgun (WGS) entry which is preliminary data.</text>
</comment>
<accession>A0AA42BVB8</accession>
<sequence>MQEVKNQPCSSIKVEKQRVQRKKELLNRKKKNLFALWQQELLSYPQPQLMS</sequence>
<evidence type="ECO:0000313" key="2">
    <source>
        <dbReference type="EMBL" id="MCP8971473.1"/>
    </source>
</evidence>
<name>A0AA42BVB8_9BACI</name>
<organism evidence="2 3">
    <name type="scientific">Ectobacillus ponti</name>
    <dbReference type="NCBI Taxonomy" id="2961894"/>
    <lineage>
        <taxon>Bacteria</taxon>
        <taxon>Bacillati</taxon>
        <taxon>Bacillota</taxon>
        <taxon>Bacilli</taxon>
        <taxon>Bacillales</taxon>
        <taxon>Bacillaceae</taxon>
        <taxon>Ectobacillus</taxon>
    </lineage>
</organism>
<feature type="coiled-coil region" evidence="1">
    <location>
        <begin position="9"/>
        <end position="36"/>
    </location>
</feature>
<dbReference type="EMBL" id="JANCLT010000131">
    <property type="protein sequence ID" value="MCP8971473.1"/>
    <property type="molecule type" value="Genomic_DNA"/>
</dbReference>
<protein>
    <submittedName>
        <fullName evidence="2">Uncharacterized protein</fullName>
    </submittedName>
</protein>
<gene>
    <name evidence="2" type="ORF">NK662_23500</name>
</gene>
<dbReference type="AlphaFoldDB" id="A0AA42BVB8"/>
<reference evidence="2" key="1">
    <citation type="submission" date="2022-07" db="EMBL/GenBank/DDBJ databases">
        <authorList>
            <person name="Li W.-J."/>
            <person name="Deng Q.-Q."/>
        </authorList>
    </citation>
    <scope>NUCLEOTIDE SEQUENCE</scope>
    <source>
        <strain evidence="2">SYSU M60031</strain>
    </source>
</reference>